<name>A0ACC0IUA8_9ERIC</name>
<dbReference type="EMBL" id="CM045760">
    <property type="protein sequence ID" value="KAI8028029.1"/>
    <property type="molecule type" value="Genomic_DNA"/>
</dbReference>
<organism evidence="1 2">
    <name type="scientific">Camellia lanceoleosa</name>
    <dbReference type="NCBI Taxonomy" id="1840588"/>
    <lineage>
        <taxon>Eukaryota</taxon>
        <taxon>Viridiplantae</taxon>
        <taxon>Streptophyta</taxon>
        <taxon>Embryophyta</taxon>
        <taxon>Tracheophyta</taxon>
        <taxon>Spermatophyta</taxon>
        <taxon>Magnoliopsida</taxon>
        <taxon>eudicotyledons</taxon>
        <taxon>Gunneridae</taxon>
        <taxon>Pentapetalae</taxon>
        <taxon>asterids</taxon>
        <taxon>Ericales</taxon>
        <taxon>Theaceae</taxon>
        <taxon>Camellia</taxon>
    </lineage>
</organism>
<keyword evidence="2" id="KW-1185">Reference proteome</keyword>
<comment type="caution">
    <text evidence="1">The sequence shown here is derived from an EMBL/GenBank/DDBJ whole genome shotgun (WGS) entry which is preliminary data.</text>
</comment>
<evidence type="ECO:0000313" key="2">
    <source>
        <dbReference type="Proteomes" id="UP001060215"/>
    </source>
</evidence>
<dbReference type="Proteomes" id="UP001060215">
    <property type="component" value="Chromosome 3"/>
</dbReference>
<protein>
    <submittedName>
        <fullName evidence="1">Cyclin-T1-3</fullName>
    </submittedName>
</protein>
<evidence type="ECO:0000313" key="1">
    <source>
        <dbReference type="EMBL" id="KAI8028029.1"/>
    </source>
</evidence>
<gene>
    <name evidence="1" type="ORF">LOK49_LG02G01781</name>
</gene>
<accession>A0ACC0IUA8</accession>
<proteinExistence type="predicted"/>
<reference evidence="1 2" key="1">
    <citation type="journal article" date="2022" name="Plant J.">
        <title>Chromosome-level genome of Camellia lanceoleosa provides a valuable resource for understanding genome evolution and self-incompatibility.</title>
        <authorList>
            <person name="Gong W."/>
            <person name="Xiao S."/>
            <person name="Wang L."/>
            <person name="Liao Z."/>
            <person name="Chang Y."/>
            <person name="Mo W."/>
            <person name="Hu G."/>
            <person name="Li W."/>
            <person name="Zhao G."/>
            <person name="Zhu H."/>
            <person name="Hu X."/>
            <person name="Ji K."/>
            <person name="Xiang X."/>
            <person name="Song Q."/>
            <person name="Yuan D."/>
            <person name="Jin S."/>
            <person name="Zhang L."/>
        </authorList>
    </citation>
    <scope>NUCLEOTIDE SEQUENCE [LARGE SCALE GENOMIC DNA]</scope>
    <source>
        <strain evidence="1">SQ_2022a</strain>
    </source>
</reference>
<sequence>MGLPMKEAYEQQKELILLGERIVLATLGFDLNVHHPYKPLVEAIKKFKVAQNALAQVAWNFVNDGLRTSLCLQFMPHHIAAGAIIPYSFMVSFIFCCQIHDTGPEYATK</sequence>